<comment type="caution">
    <text evidence="10">The sequence shown here is derived from an EMBL/GenBank/DDBJ whole genome shotgun (WGS) entry which is preliminary data.</text>
</comment>
<keyword evidence="3" id="KW-0677">Repeat</keyword>
<evidence type="ECO:0000256" key="6">
    <source>
        <dbReference type="ARBA" id="ARBA00023136"/>
    </source>
</evidence>
<dbReference type="GO" id="GO:0005886">
    <property type="term" value="C:plasma membrane"/>
    <property type="evidence" value="ECO:0007669"/>
    <property type="project" value="TreeGrafter"/>
</dbReference>
<comment type="subcellular location">
    <subcellularLocation>
        <location evidence="1">Membrane</location>
        <topology evidence="1">Multi-pass membrane protein</topology>
    </subcellularLocation>
</comment>
<feature type="transmembrane region" description="Helical" evidence="8">
    <location>
        <begin position="124"/>
        <end position="143"/>
    </location>
</feature>
<evidence type="ECO:0000313" key="11">
    <source>
        <dbReference type="Proteomes" id="UP001281410"/>
    </source>
</evidence>
<keyword evidence="5" id="KW-0040">ANK repeat</keyword>
<evidence type="ECO:0000256" key="8">
    <source>
        <dbReference type="SAM" id="Phobius"/>
    </source>
</evidence>
<feature type="transmembrane region" description="Helical" evidence="8">
    <location>
        <begin position="163"/>
        <end position="183"/>
    </location>
</feature>
<dbReference type="InterPro" id="IPR026961">
    <property type="entry name" value="PGG_dom"/>
</dbReference>
<keyword evidence="11" id="KW-1185">Reference proteome</keyword>
<feature type="region of interest" description="Disordered" evidence="7">
    <location>
        <begin position="1"/>
        <end position="20"/>
    </location>
</feature>
<feature type="domain" description="PGG" evidence="9">
    <location>
        <begin position="116"/>
        <end position="224"/>
    </location>
</feature>
<keyword evidence="6 8" id="KW-0472">Membrane</keyword>
<evidence type="ECO:0000256" key="1">
    <source>
        <dbReference type="ARBA" id="ARBA00004141"/>
    </source>
</evidence>
<proteinExistence type="predicted"/>
<keyword evidence="4 8" id="KW-1133">Transmembrane helix</keyword>
<dbReference type="PANTHER" id="PTHR24186">
    <property type="entry name" value="PROTEIN PHOSPHATASE 1 REGULATORY SUBUNIT"/>
    <property type="match status" value="1"/>
</dbReference>
<gene>
    <name evidence="10" type="ORF">Dsin_029791</name>
</gene>
<feature type="transmembrane region" description="Helical" evidence="8">
    <location>
        <begin position="231"/>
        <end position="251"/>
    </location>
</feature>
<evidence type="ECO:0000259" key="9">
    <source>
        <dbReference type="Pfam" id="PF13962"/>
    </source>
</evidence>
<evidence type="ECO:0000256" key="3">
    <source>
        <dbReference type="ARBA" id="ARBA00022737"/>
    </source>
</evidence>
<evidence type="ECO:0000256" key="2">
    <source>
        <dbReference type="ARBA" id="ARBA00022692"/>
    </source>
</evidence>
<reference evidence="10" key="1">
    <citation type="journal article" date="2023" name="Plant J.">
        <title>Genome sequences and population genomics provide insights into the demographic history, inbreeding, and mutation load of two 'living fossil' tree species of Dipteronia.</title>
        <authorList>
            <person name="Feng Y."/>
            <person name="Comes H.P."/>
            <person name="Chen J."/>
            <person name="Zhu S."/>
            <person name="Lu R."/>
            <person name="Zhang X."/>
            <person name="Li P."/>
            <person name="Qiu J."/>
            <person name="Olsen K.M."/>
            <person name="Qiu Y."/>
        </authorList>
    </citation>
    <scope>NUCLEOTIDE SEQUENCE</scope>
    <source>
        <strain evidence="10">NBL</strain>
    </source>
</reference>
<sequence>MDSVVIGNEATSSNNDTPSKVRPEELFKAAADGDIKPFKKKLIDSDEFSDAFIEKFGDQIRAIYKRNVSVSNIYNFGSPELKKEILELSDVTDGPYQLGIITSQNEFLNEKLIRRIEKTKDSHLVVAALMATVTFAAAFTLPGGFKNEEGPDKGTAILSKKSAFQAFVITNSIAMILSLTAVFQHFVMSVEGLQYRFLLRHATLHSMVAMVAMVVAFITGSYAVLSPSLGLSIVTIFIGSAFFLLVIYMLYRLGHDYL</sequence>
<feature type="transmembrane region" description="Helical" evidence="8">
    <location>
        <begin position="204"/>
        <end position="225"/>
    </location>
</feature>
<organism evidence="10 11">
    <name type="scientific">Dipteronia sinensis</name>
    <dbReference type="NCBI Taxonomy" id="43782"/>
    <lineage>
        <taxon>Eukaryota</taxon>
        <taxon>Viridiplantae</taxon>
        <taxon>Streptophyta</taxon>
        <taxon>Embryophyta</taxon>
        <taxon>Tracheophyta</taxon>
        <taxon>Spermatophyta</taxon>
        <taxon>Magnoliopsida</taxon>
        <taxon>eudicotyledons</taxon>
        <taxon>Gunneridae</taxon>
        <taxon>Pentapetalae</taxon>
        <taxon>rosids</taxon>
        <taxon>malvids</taxon>
        <taxon>Sapindales</taxon>
        <taxon>Sapindaceae</taxon>
        <taxon>Hippocastanoideae</taxon>
        <taxon>Acereae</taxon>
        <taxon>Dipteronia</taxon>
    </lineage>
</organism>
<protein>
    <recommendedName>
        <fullName evidence="9">PGG domain-containing protein</fullName>
    </recommendedName>
</protein>
<keyword evidence="2 8" id="KW-0812">Transmembrane</keyword>
<evidence type="ECO:0000256" key="7">
    <source>
        <dbReference type="SAM" id="MobiDB-lite"/>
    </source>
</evidence>
<evidence type="ECO:0000256" key="5">
    <source>
        <dbReference type="ARBA" id="ARBA00023043"/>
    </source>
</evidence>
<dbReference type="EMBL" id="JANJYJ010000009">
    <property type="protein sequence ID" value="KAK3190230.1"/>
    <property type="molecule type" value="Genomic_DNA"/>
</dbReference>
<dbReference type="PANTHER" id="PTHR24186:SF50">
    <property type="entry name" value="ANKYRIN REPEAT-CONTAINING PROTEIN ITN1-LIKE ISOFORM X1"/>
    <property type="match status" value="1"/>
</dbReference>
<accession>A0AAD9ZT73</accession>
<evidence type="ECO:0000256" key="4">
    <source>
        <dbReference type="ARBA" id="ARBA00022989"/>
    </source>
</evidence>
<dbReference type="Pfam" id="PF13962">
    <property type="entry name" value="PGG"/>
    <property type="match status" value="1"/>
</dbReference>
<name>A0AAD9ZT73_9ROSI</name>
<evidence type="ECO:0000313" key="10">
    <source>
        <dbReference type="EMBL" id="KAK3190230.1"/>
    </source>
</evidence>
<dbReference type="AlphaFoldDB" id="A0AAD9ZT73"/>
<feature type="compositionally biased region" description="Polar residues" evidence="7">
    <location>
        <begin position="9"/>
        <end position="18"/>
    </location>
</feature>
<dbReference type="Proteomes" id="UP001281410">
    <property type="component" value="Unassembled WGS sequence"/>
</dbReference>